<sequence>LKLIHFPSLGEDAMFLLVAALPAVDSYVAAVYEHRLILNPEPRVPLSRSAALQHMHKNLDVYEEQAALAAQQGAQILVFPEDGLQGINFSRSSINGYLETIPDPQQESFEDTLKMCHSCGRLSSRCPSALSKNVLSGLICILLL</sequence>
<dbReference type="InParanoid" id="A0A7N6B4K8"/>
<protein>
    <recommendedName>
        <fullName evidence="3">CN hydrolase domain-containing protein</fullName>
    </recommendedName>
</protein>
<dbReference type="Gene3D" id="3.60.110.10">
    <property type="entry name" value="Carbon-nitrogen hydrolase"/>
    <property type="match status" value="1"/>
</dbReference>
<accession>A0A7N6B4K8</accession>
<proteinExistence type="predicted"/>
<organism evidence="1 2">
    <name type="scientific">Anabas testudineus</name>
    <name type="common">Climbing perch</name>
    <name type="synonym">Anthias testudineus</name>
    <dbReference type="NCBI Taxonomy" id="64144"/>
    <lineage>
        <taxon>Eukaryota</taxon>
        <taxon>Metazoa</taxon>
        <taxon>Chordata</taxon>
        <taxon>Craniata</taxon>
        <taxon>Vertebrata</taxon>
        <taxon>Euteleostomi</taxon>
        <taxon>Actinopterygii</taxon>
        <taxon>Neopterygii</taxon>
        <taxon>Teleostei</taxon>
        <taxon>Neoteleostei</taxon>
        <taxon>Acanthomorphata</taxon>
        <taxon>Anabantaria</taxon>
        <taxon>Anabantiformes</taxon>
        <taxon>Anabantoidei</taxon>
        <taxon>Anabantidae</taxon>
        <taxon>Anabas</taxon>
    </lineage>
</organism>
<dbReference type="InterPro" id="IPR036526">
    <property type="entry name" value="C-N_Hydrolase_sf"/>
</dbReference>
<dbReference type="Proteomes" id="UP000265040">
    <property type="component" value="Chromosome 11"/>
</dbReference>
<keyword evidence="2" id="KW-1185">Reference proteome</keyword>
<dbReference type="OrthoDB" id="10250282at2759"/>
<evidence type="ECO:0000313" key="1">
    <source>
        <dbReference type="Ensembl" id="ENSATEP00000056280.1"/>
    </source>
</evidence>
<dbReference type="GeneTree" id="ENSGT00390000013823"/>
<dbReference type="Ensembl" id="ENSATET00000047390.1">
    <property type="protein sequence ID" value="ENSATEP00000056280.1"/>
    <property type="gene ID" value="ENSATEG00000026971.2"/>
</dbReference>
<reference evidence="1" key="1">
    <citation type="submission" date="2021-04" db="EMBL/GenBank/DDBJ databases">
        <authorList>
            <consortium name="Wellcome Sanger Institute Data Sharing"/>
        </authorList>
    </citation>
    <scope>NUCLEOTIDE SEQUENCE [LARGE SCALE GENOMIC DNA]</scope>
</reference>
<dbReference type="InterPro" id="IPR040154">
    <property type="entry name" value="Biotinidase/VNN"/>
</dbReference>
<evidence type="ECO:0008006" key="3">
    <source>
        <dbReference type="Google" id="ProtNLM"/>
    </source>
</evidence>
<dbReference type="AlphaFoldDB" id="A0A7N6B4K8"/>
<dbReference type="SUPFAM" id="SSF56317">
    <property type="entry name" value="Carbon-nitrogen hydrolase"/>
    <property type="match status" value="1"/>
</dbReference>
<dbReference type="PANTHER" id="PTHR10609:SF14">
    <property type="entry name" value="BIOTINIDASE"/>
    <property type="match status" value="1"/>
</dbReference>
<reference evidence="1" key="2">
    <citation type="submission" date="2025-08" db="UniProtKB">
        <authorList>
            <consortium name="Ensembl"/>
        </authorList>
    </citation>
    <scope>IDENTIFICATION</scope>
</reference>
<dbReference type="PANTHER" id="PTHR10609">
    <property type="entry name" value="BIOTINIDASE-RELATED"/>
    <property type="match status" value="1"/>
</dbReference>
<name>A0A7N6B4K8_ANATE</name>
<evidence type="ECO:0000313" key="2">
    <source>
        <dbReference type="Proteomes" id="UP000265040"/>
    </source>
</evidence>
<reference evidence="1" key="3">
    <citation type="submission" date="2025-09" db="UniProtKB">
        <authorList>
            <consortium name="Ensembl"/>
        </authorList>
    </citation>
    <scope>IDENTIFICATION</scope>
</reference>